<keyword evidence="9" id="KW-1185">Reference proteome</keyword>
<keyword evidence="3 5" id="KW-0597">Phosphoprotein</keyword>
<dbReference type="GO" id="GO:0008984">
    <property type="term" value="F:protein-glutamate methylesterase activity"/>
    <property type="evidence" value="ECO:0007669"/>
    <property type="project" value="UniProtKB-EC"/>
</dbReference>
<keyword evidence="3 4" id="KW-0145">Chemotaxis</keyword>
<evidence type="ECO:0000256" key="3">
    <source>
        <dbReference type="HAMAP-Rule" id="MF_00099"/>
    </source>
</evidence>
<dbReference type="Pfam" id="PF01339">
    <property type="entry name" value="CheB_methylest"/>
    <property type="match status" value="1"/>
</dbReference>
<dbReference type="Proteomes" id="UP001519345">
    <property type="component" value="Unassembled WGS sequence"/>
</dbReference>
<dbReference type="NCBIfam" id="NF009206">
    <property type="entry name" value="PRK12555.1"/>
    <property type="match status" value="1"/>
</dbReference>
<feature type="modified residue" description="4-aspartylphosphate" evidence="3 5">
    <location>
        <position position="56"/>
    </location>
</feature>
<dbReference type="InterPro" id="IPR011006">
    <property type="entry name" value="CheY-like_superfamily"/>
</dbReference>
<dbReference type="EC" id="3.5.1.44" evidence="3"/>
<evidence type="ECO:0000313" key="8">
    <source>
        <dbReference type="EMBL" id="MBP1968081.1"/>
    </source>
</evidence>
<keyword evidence="3" id="KW-0963">Cytoplasm</keyword>
<evidence type="ECO:0000256" key="4">
    <source>
        <dbReference type="PROSITE-ProRule" id="PRU00050"/>
    </source>
</evidence>
<dbReference type="PROSITE" id="PS50122">
    <property type="entry name" value="CHEB"/>
    <property type="match status" value="1"/>
</dbReference>
<dbReference type="SMART" id="SM00448">
    <property type="entry name" value="REC"/>
    <property type="match status" value="1"/>
</dbReference>
<protein>
    <recommendedName>
        <fullName evidence="3">Protein-glutamate methylesterase/protein-glutamine glutaminase</fullName>
        <ecNumber evidence="3">3.1.1.61</ecNumber>
        <ecNumber evidence="3">3.5.1.44</ecNumber>
    </recommendedName>
</protein>
<dbReference type="NCBIfam" id="NF001965">
    <property type="entry name" value="PRK00742.1"/>
    <property type="match status" value="1"/>
</dbReference>
<dbReference type="PROSITE" id="PS50110">
    <property type="entry name" value="RESPONSE_REGULATORY"/>
    <property type="match status" value="1"/>
</dbReference>
<dbReference type="Pfam" id="PF00072">
    <property type="entry name" value="Response_reg"/>
    <property type="match status" value="1"/>
</dbReference>
<dbReference type="InterPro" id="IPR035909">
    <property type="entry name" value="CheB_C"/>
</dbReference>
<comment type="subcellular location">
    <subcellularLocation>
        <location evidence="3">Cytoplasm</location>
    </subcellularLocation>
</comment>
<gene>
    <name evidence="3" type="primary">cheB</name>
    <name evidence="8" type="ORF">J2Z83_000173</name>
</gene>
<accession>A0ABS4ICC1</accession>
<dbReference type="SUPFAM" id="SSF52172">
    <property type="entry name" value="CheY-like"/>
    <property type="match status" value="1"/>
</dbReference>
<dbReference type="PIRSF" id="PIRSF000876">
    <property type="entry name" value="RR_chemtxs_CheB"/>
    <property type="match status" value="1"/>
</dbReference>
<dbReference type="EC" id="3.1.1.61" evidence="3"/>
<evidence type="ECO:0000259" key="7">
    <source>
        <dbReference type="PROSITE" id="PS50122"/>
    </source>
</evidence>
<dbReference type="Gene3D" id="3.40.50.2300">
    <property type="match status" value="1"/>
</dbReference>
<reference evidence="8 9" key="1">
    <citation type="submission" date="2021-03" db="EMBL/GenBank/DDBJ databases">
        <title>Genomic Encyclopedia of Type Strains, Phase IV (KMG-IV): sequencing the most valuable type-strain genomes for metagenomic binning, comparative biology and taxonomic classification.</title>
        <authorList>
            <person name="Goeker M."/>
        </authorList>
    </citation>
    <scope>NUCLEOTIDE SEQUENCE [LARGE SCALE GENOMIC DNA]</scope>
    <source>
        <strain evidence="8 9">DSM 25609</strain>
    </source>
</reference>
<evidence type="ECO:0000256" key="2">
    <source>
        <dbReference type="ARBA" id="ARBA00048267"/>
    </source>
</evidence>
<comment type="similarity">
    <text evidence="3">Belongs to the CheB family.</text>
</comment>
<feature type="active site" evidence="3 4">
    <location>
        <position position="194"/>
    </location>
</feature>
<feature type="active site" evidence="3 4">
    <location>
        <position position="167"/>
    </location>
</feature>
<dbReference type="Gene3D" id="3.40.50.180">
    <property type="entry name" value="Methylesterase CheB, C-terminal domain"/>
    <property type="match status" value="1"/>
</dbReference>
<dbReference type="PANTHER" id="PTHR42872:SF3">
    <property type="entry name" value="PROTEIN-GLUTAMATE METHYLESTERASE_PROTEIN-GLUTAMINE GLUTAMINASE 1"/>
    <property type="match status" value="1"/>
</dbReference>
<comment type="PTM">
    <text evidence="3">Phosphorylated by CheA. Phosphorylation of the N-terminal regulatory domain activates the methylesterase activity.</text>
</comment>
<organism evidence="8 9">
    <name type="scientific">Virgibacillus natechei</name>
    <dbReference type="NCBI Taxonomy" id="1216297"/>
    <lineage>
        <taxon>Bacteria</taxon>
        <taxon>Bacillati</taxon>
        <taxon>Bacillota</taxon>
        <taxon>Bacilli</taxon>
        <taxon>Bacillales</taxon>
        <taxon>Bacillaceae</taxon>
        <taxon>Virgibacillus</taxon>
    </lineage>
</organism>
<evidence type="ECO:0000259" key="6">
    <source>
        <dbReference type="PROSITE" id="PS50110"/>
    </source>
</evidence>
<comment type="catalytic activity">
    <reaction evidence="2 3">
        <text>[protein]-L-glutamate 5-O-methyl ester + H2O = L-glutamyl-[protein] + methanol + H(+)</text>
        <dbReference type="Rhea" id="RHEA:23236"/>
        <dbReference type="Rhea" id="RHEA-COMP:10208"/>
        <dbReference type="Rhea" id="RHEA-COMP:10311"/>
        <dbReference type="ChEBI" id="CHEBI:15377"/>
        <dbReference type="ChEBI" id="CHEBI:15378"/>
        <dbReference type="ChEBI" id="CHEBI:17790"/>
        <dbReference type="ChEBI" id="CHEBI:29973"/>
        <dbReference type="ChEBI" id="CHEBI:82795"/>
        <dbReference type="EC" id="3.1.1.61"/>
    </reaction>
</comment>
<comment type="catalytic activity">
    <reaction evidence="3">
        <text>L-glutaminyl-[protein] + H2O = L-glutamyl-[protein] + NH4(+)</text>
        <dbReference type="Rhea" id="RHEA:16441"/>
        <dbReference type="Rhea" id="RHEA-COMP:10207"/>
        <dbReference type="Rhea" id="RHEA-COMP:10208"/>
        <dbReference type="ChEBI" id="CHEBI:15377"/>
        <dbReference type="ChEBI" id="CHEBI:28938"/>
        <dbReference type="ChEBI" id="CHEBI:29973"/>
        <dbReference type="ChEBI" id="CHEBI:30011"/>
        <dbReference type="EC" id="3.5.1.44"/>
    </reaction>
</comment>
<comment type="domain">
    <text evidence="3">Contains a C-terminal catalytic domain, and an N-terminal region which modulates catalytic activity.</text>
</comment>
<proteinExistence type="inferred from homology"/>
<evidence type="ECO:0000313" key="9">
    <source>
        <dbReference type="Proteomes" id="UP001519345"/>
    </source>
</evidence>
<dbReference type="EMBL" id="JAGGKX010000001">
    <property type="protein sequence ID" value="MBP1968081.1"/>
    <property type="molecule type" value="Genomic_DNA"/>
</dbReference>
<dbReference type="RefSeq" id="WP_209461322.1">
    <property type="nucleotide sequence ID" value="NZ_CP110224.1"/>
</dbReference>
<dbReference type="InterPro" id="IPR008248">
    <property type="entry name" value="CheB-like"/>
</dbReference>
<evidence type="ECO:0000256" key="1">
    <source>
        <dbReference type="ARBA" id="ARBA00022801"/>
    </source>
</evidence>
<dbReference type="SUPFAM" id="SSF52738">
    <property type="entry name" value="Methylesterase CheB, C-terminal domain"/>
    <property type="match status" value="1"/>
</dbReference>
<comment type="function">
    <text evidence="3">Involved in chemotaxis. Part of a chemotaxis signal transduction system that modulates chemotaxis in response to various stimuli. Catalyzes the demethylation of specific methylglutamate residues introduced into the chemoreceptors (methyl-accepting chemotaxis proteins or MCP) by CheR. Also mediates the irreversible deamidation of specific glutamine residues to glutamic acid.</text>
</comment>
<feature type="active site" evidence="3 4">
    <location>
        <position position="290"/>
    </location>
</feature>
<feature type="domain" description="CheB-type methylesterase" evidence="7">
    <location>
        <begin position="156"/>
        <end position="350"/>
    </location>
</feature>
<dbReference type="HAMAP" id="MF_00099">
    <property type="entry name" value="CheB_chemtxs"/>
    <property type="match status" value="1"/>
</dbReference>
<dbReference type="CDD" id="cd16432">
    <property type="entry name" value="CheB_Rec"/>
    <property type="match status" value="1"/>
</dbReference>
<dbReference type="InterPro" id="IPR001789">
    <property type="entry name" value="Sig_transdc_resp-reg_receiver"/>
</dbReference>
<name>A0ABS4ICC1_9BACI</name>
<feature type="domain" description="Response regulatory" evidence="6">
    <location>
        <begin position="5"/>
        <end position="122"/>
    </location>
</feature>
<dbReference type="InterPro" id="IPR000673">
    <property type="entry name" value="Sig_transdc_resp-reg_Me-estase"/>
</dbReference>
<sequence>MHLIRVIVIDDSAFMRKIISDILESENRIKVIATARNGEIGIQKIKELVPDVVTMDIHMPVMDGITALQQIMHRNPLPVIMLSSSTKDGTDRTVQAMSNGAVDFIMKPSGSISLDIESSAQEIITKVINAAEAKVNHSSQLNEGQASQNTARKKQPFEKTIVSIGTSTGGPRALQQVLMDIPNDFLPPILIVQHMPEKFTKSLAERLDTLTNMHVKEAVHGETIKDRTAYIAPGGLHMKAKKTGNKFVIELINDALLYRHQPSVDVLFKSVANLQQVNKFAVILTGMGNDGAEGIKRLKEADENAVVIAESEETSIVYGMPNAAVKTNCVDHVLPLNQIGLSIANLVRSSKGRR</sequence>
<comment type="caution">
    <text evidence="8">The sequence shown here is derived from an EMBL/GenBank/DDBJ whole genome shotgun (WGS) entry which is preliminary data.</text>
</comment>
<dbReference type="PANTHER" id="PTHR42872">
    <property type="entry name" value="PROTEIN-GLUTAMATE METHYLESTERASE/PROTEIN-GLUTAMINE GLUTAMINASE"/>
    <property type="match status" value="1"/>
</dbReference>
<keyword evidence="1 3" id="KW-0378">Hydrolase</keyword>
<evidence type="ECO:0000256" key="5">
    <source>
        <dbReference type="PROSITE-ProRule" id="PRU00169"/>
    </source>
</evidence>
<dbReference type="CDD" id="cd17541">
    <property type="entry name" value="REC_CheB-like"/>
    <property type="match status" value="1"/>
</dbReference>